<evidence type="ECO:0000256" key="1">
    <source>
        <dbReference type="ARBA" id="ARBA00022679"/>
    </source>
</evidence>
<comment type="caution">
    <text evidence="5">The sequence shown here is derived from an EMBL/GenBank/DDBJ whole genome shotgun (WGS) entry which is preliminary data.</text>
</comment>
<keyword evidence="6" id="KW-1185">Reference proteome</keyword>
<reference evidence="5 6" key="1">
    <citation type="submission" date="2019-01" db="EMBL/GenBank/DDBJ databases">
        <title>Intercellular communication is required for trap formation in the nematode-trapping fungus Duddingtonia flagrans.</title>
        <authorList>
            <person name="Youssar L."/>
            <person name="Wernet V."/>
            <person name="Hensel N."/>
            <person name="Hildebrandt H.-G."/>
            <person name="Fischer R."/>
        </authorList>
    </citation>
    <scope>NUCLEOTIDE SEQUENCE [LARGE SCALE GENOMIC DNA]</scope>
    <source>
        <strain evidence="5 6">CBS H-5679</strain>
    </source>
</reference>
<evidence type="ECO:0000256" key="2">
    <source>
        <dbReference type="ARBA" id="ARBA00022723"/>
    </source>
</evidence>
<dbReference type="Pfam" id="PF00348">
    <property type="entry name" value="polyprenyl_synt"/>
    <property type="match status" value="1"/>
</dbReference>
<organism evidence="5 6">
    <name type="scientific">Arthrobotrys flagrans</name>
    <name type="common">Nematode-trapping fungus</name>
    <name type="synonym">Trichothecium flagrans</name>
    <dbReference type="NCBI Taxonomy" id="97331"/>
    <lineage>
        <taxon>Eukaryota</taxon>
        <taxon>Fungi</taxon>
        <taxon>Dikarya</taxon>
        <taxon>Ascomycota</taxon>
        <taxon>Pezizomycotina</taxon>
        <taxon>Orbiliomycetes</taxon>
        <taxon>Orbiliales</taxon>
        <taxon>Orbiliaceae</taxon>
        <taxon>Arthrobotrys</taxon>
    </lineage>
</organism>
<keyword evidence="3" id="KW-0460">Magnesium</keyword>
<feature type="coiled-coil region" evidence="4">
    <location>
        <begin position="697"/>
        <end position="724"/>
    </location>
</feature>
<evidence type="ECO:0000313" key="5">
    <source>
        <dbReference type="EMBL" id="RVD83084.1"/>
    </source>
</evidence>
<dbReference type="GeneID" id="93589797"/>
<sequence>MATQTYPRRTNTVPTSLRLGTRHQSAIFQDASHSGPMPWPEPFQFSIPFSTKHLDGYFLTYQSRINTSTAEKETEVILRVHQEWFDRGGCQVRDGALSVDGGPVLSVVFPEAEPGRLLNLAAIVSIGYIHDDWASQELVCNRSNHGDKESSMKKFGVIINQMKSRAIAEMLENDSSLISVTQIFGAREIRSPESHDLHLVEFQGLDHYLETKHLTDTWSILPYVYDIKLPKDQLARYSDLIRLTSKLNTLIKDISSAERDWSSHISHNKLGIPVSAVYIMMQTQDVTIEQAKKLVERKCLDLEQQFLRLSWDLLDNTEPMIQEEAARYISALHYLLAGELSWHAGSNRYRIDPSDPFYPKPEYKLNDFLQDARVLANSVQVERSGYESRSNSPILSGIALGSSRSRSINGFRDGRANGFNEDLTAYESDAWLDQSARLSEEAVLKPFEYLSSQQSKKISSQVIQALDFWYNLPRRSLDIISSIVDMLHNSSSILDDMEETPSAKQGTPSAHMVFGTPQSVNTANYLFVKCLQEVQKLPHSLSAVEIFTDEMTNLNLGRGYNIHWAFRSTTPLERDYIQMVDGKTGSLFRLAARLMKAEATQNKDLNIDSLVTLMGRYFQIRDDHQSLSSTSQGDPSSLDEGKYSLGLIHSLNNSNPSEREQLENLLLLRSRRGNLFPEQKSLVVKILARTGSMGYTVKVMERLENEIERRLESVEATIIGAERNWTMRAIIEYLRAGRS</sequence>
<dbReference type="Proteomes" id="UP000283090">
    <property type="component" value="Unassembled WGS sequence"/>
</dbReference>
<accession>A0A436ZVT0</accession>
<dbReference type="SUPFAM" id="SSF48576">
    <property type="entry name" value="Terpenoid synthases"/>
    <property type="match status" value="2"/>
</dbReference>
<name>A0A436ZVT0_ARTFL</name>
<evidence type="ECO:0000256" key="4">
    <source>
        <dbReference type="SAM" id="Coils"/>
    </source>
</evidence>
<keyword evidence="4" id="KW-0175">Coiled coil</keyword>
<dbReference type="InterPro" id="IPR000092">
    <property type="entry name" value="Polyprenyl_synt"/>
</dbReference>
<protein>
    <submittedName>
        <fullName evidence="5">Uncharacterized protein</fullName>
    </submittedName>
</protein>
<keyword evidence="2" id="KW-0479">Metal-binding</keyword>
<dbReference type="VEuPathDB" id="FungiDB:DFL_007486"/>
<proteinExistence type="predicted"/>
<dbReference type="RefSeq" id="XP_067488628.1">
    <property type="nucleotide sequence ID" value="XM_067637075.1"/>
</dbReference>
<dbReference type="EMBL" id="SAEB01000009">
    <property type="protein sequence ID" value="RVD83084.1"/>
    <property type="molecule type" value="Genomic_DNA"/>
</dbReference>
<dbReference type="GO" id="GO:0004659">
    <property type="term" value="F:prenyltransferase activity"/>
    <property type="evidence" value="ECO:0007669"/>
    <property type="project" value="InterPro"/>
</dbReference>
<dbReference type="OrthoDB" id="5288402at2759"/>
<dbReference type="GO" id="GO:0043386">
    <property type="term" value="P:mycotoxin biosynthetic process"/>
    <property type="evidence" value="ECO:0007669"/>
    <property type="project" value="UniProtKB-ARBA"/>
</dbReference>
<dbReference type="GO" id="GO:0046165">
    <property type="term" value="P:alcohol biosynthetic process"/>
    <property type="evidence" value="ECO:0007669"/>
    <property type="project" value="UniProtKB-ARBA"/>
</dbReference>
<dbReference type="AlphaFoldDB" id="A0A436ZVT0"/>
<evidence type="ECO:0000256" key="3">
    <source>
        <dbReference type="ARBA" id="ARBA00022842"/>
    </source>
</evidence>
<dbReference type="PANTHER" id="PTHR12001">
    <property type="entry name" value="GERANYLGERANYL PYROPHOSPHATE SYNTHASE"/>
    <property type="match status" value="1"/>
</dbReference>
<dbReference type="InterPro" id="IPR008949">
    <property type="entry name" value="Isoprenoid_synthase_dom_sf"/>
</dbReference>
<dbReference type="GO" id="GO:0046872">
    <property type="term" value="F:metal ion binding"/>
    <property type="evidence" value="ECO:0007669"/>
    <property type="project" value="UniProtKB-KW"/>
</dbReference>
<dbReference type="PANTHER" id="PTHR12001:SF72">
    <property type="entry name" value="THIJ_PFPI FAMILY PROTEIN (AFU_ORTHOLOGUE AFUA_3G01210)-RELATED"/>
    <property type="match status" value="1"/>
</dbReference>
<dbReference type="STRING" id="97331.A0A436ZVT0"/>
<dbReference type="GO" id="GO:0008299">
    <property type="term" value="P:isoprenoid biosynthetic process"/>
    <property type="evidence" value="ECO:0007669"/>
    <property type="project" value="InterPro"/>
</dbReference>
<evidence type="ECO:0000313" key="6">
    <source>
        <dbReference type="Proteomes" id="UP000283090"/>
    </source>
</evidence>
<dbReference type="Gene3D" id="1.10.600.10">
    <property type="entry name" value="Farnesyl Diphosphate Synthase"/>
    <property type="match status" value="2"/>
</dbReference>
<keyword evidence="1" id="KW-0808">Transferase</keyword>
<gene>
    <name evidence="5" type="ORF">DFL_007486</name>
</gene>